<proteinExistence type="predicted"/>
<feature type="region of interest" description="Disordered" evidence="1">
    <location>
        <begin position="308"/>
        <end position="341"/>
    </location>
</feature>
<dbReference type="HOGENOM" id="CLU_533637_0_0_1"/>
<accession>K3Y6N1</accession>
<dbReference type="EnsemblPlants" id="KQK97178">
    <property type="protein sequence ID" value="KQK97178"/>
    <property type="gene ID" value="SETIT_009872mg"/>
</dbReference>
<name>K3Y6N1_SETIT</name>
<dbReference type="InParanoid" id="K3Y6N1"/>
<dbReference type="AlphaFoldDB" id="K3Y6N1"/>
<evidence type="ECO:0000313" key="2">
    <source>
        <dbReference type="EnsemblPlants" id="KQK97178"/>
    </source>
</evidence>
<evidence type="ECO:0000313" key="3">
    <source>
        <dbReference type="Proteomes" id="UP000004995"/>
    </source>
</evidence>
<dbReference type="EMBL" id="AGNK02004333">
    <property type="status" value="NOT_ANNOTATED_CDS"/>
    <property type="molecule type" value="Genomic_DNA"/>
</dbReference>
<evidence type="ECO:0000256" key="1">
    <source>
        <dbReference type="SAM" id="MobiDB-lite"/>
    </source>
</evidence>
<protein>
    <submittedName>
        <fullName evidence="2">Uncharacterized protein</fullName>
    </submittedName>
</protein>
<organism evidence="2 3">
    <name type="scientific">Setaria italica</name>
    <name type="common">Foxtail millet</name>
    <name type="synonym">Panicum italicum</name>
    <dbReference type="NCBI Taxonomy" id="4555"/>
    <lineage>
        <taxon>Eukaryota</taxon>
        <taxon>Viridiplantae</taxon>
        <taxon>Streptophyta</taxon>
        <taxon>Embryophyta</taxon>
        <taxon>Tracheophyta</taxon>
        <taxon>Spermatophyta</taxon>
        <taxon>Magnoliopsida</taxon>
        <taxon>Liliopsida</taxon>
        <taxon>Poales</taxon>
        <taxon>Poaceae</taxon>
        <taxon>PACMAD clade</taxon>
        <taxon>Panicoideae</taxon>
        <taxon>Panicodae</taxon>
        <taxon>Paniceae</taxon>
        <taxon>Cenchrinae</taxon>
        <taxon>Setaria</taxon>
    </lineage>
</organism>
<reference evidence="2" key="2">
    <citation type="submission" date="2018-08" db="UniProtKB">
        <authorList>
            <consortium name="EnsemblPlants"/>
        </authorList>
    </citation>
    <scope>IDENTIFICATION</scope>
    <source>
        <strain evidence="2">Yugu1</strain>
    </source>
</reference>
<sequence>MQHSKSTTDFHTTNRHIHPAHHLVPATIPSGISQSGADRAPDEAILVALVALGSLLALGVEHLAAAVAVAAHDEAHAGAARAPDPRPGQSLQQRLQLAVLLQLRHLGGAADVPAPDEHGGHAHLPPAQQQPQLLAVARVHGDVALDHLHVVGLDRGTHRVALLEEDDGVGAPRRALAIGHNRRRRRLRVLGLLGPDHPLDVGAFLRQLALDGREQLWVEQRAQAAARRRHAATAAAAGLGGAWLADDPGAPGGELLGRHRQLGVVDGVVRAEHPVVVDVAGGLLLVAGVPGAALERAVLLPRRVLPPRRRPLGRRQGHGDDPGRRPPARLGRLLRRRPGRGRGGVGVLLQPGHDLPRVDHLQTGLRLPRRRRRFLVSGRDDERRRAHAGALPLLAYRLVLRRRRWLLLLLFLLLFRSSGRRGGGAVLGVDVEDAVGGGGEGDDVVDAAASFEEMHPISARGGRARAPSSPLGLPLLSLLTAAAFAFAFAFSAGESLGPGGVRLTGSGEWPF</sequence>
<dbReference type="Proteomes" id="UP000004995">
    <property type="component" value="Unassembled WGS sequence"/>
</dbReference>
<reference evidence="3" key="1">
    <citation type="journal article" date="2012" name="Nat. Biotechnol.">
        <title>Reference genome sequence of the model plant Setaria.</title>
        <authorList>
            <person name="Bennetzen J.L."/>
            <person name="Schmutz J."/>
            <person name="Wang H."/>
            <person name="Percifield R."/>
            <person name="Hawkins J."/>
            <person name="Pontaroli A.C."/>
            <person name="Estep M."/>
            <person name="Feng L."/>
            <person name="Vaughn J.N."/>
            <person name="Grimwood J."/>
            <person name="Jenkins J."/>
            <person name="Barry K."/>
            <person name="Lindquist E."/>
            <person name="Hellsten U."/>
            <person name="Deshpande S."/>
            <person name="Wang X."/>
            <person name="Wu X."/>
            <person name="Mitros T."/>
            <person name="Triplett J."/>
            <person name="Yang X."/>
            <person name="Ye C.Y."/>
            <person name="Mauro-Herrera M."/>
            <person name="Wang L."/>
            <person name="Li P."/>
            <person name="Sharma M."/>
            <person name="Sharma R."/>
            <person name="Ronald P.C."/>
            <person name="Panaud O."/>
            <person name="Kellogg E.A."/>
            <person name="Brutnell T.P."/>
            <person name="Doust A.N."/>
            <person name="Tuskan G.A."/>
            <person name="Rokhsar D."/>
            <person name="Devos K.M."/>
        </authorList>
    </citation>
    <scope>NUCLEOTIDE SEQUENCE [LARGE SCALE GENOMIC DNA]</scope>
    <source>
        <strain evidence="3">cv. Yugu1</strain>
    </source>
</reference>
<keyword evidence="3" id="KW-1185">Reference proteome</keyword>
<dbReference type="Gramene" id="KQK97178">
    <property type="protein sequence ID" value="KQK97178"/>
    <property type="gene ID" value="SETIT_009872mg"/>
</dbReference>